<evidence type="ECO:0000259" key="12">
    <source>
        <dbReference type="PROSITE" id="PS50109"/>
    </source>
</evidence>
<comment type="subcellular location">
    <subcellularLocation>
        <location evidence="2">Cell membrane</location>
    </subcellularLocation>
</comment>
<keyword evidence="6" id="KW-0808">Transferase</keyword>
<dbReference type="RefSeq" id="WP_052721859.1">
    <property type="nucleotide sequence ID" value="NZ_CP009501.1"/>
</dbReference>
<keyword evidence="7" id="KW-0547">Nucleotide-binding</keyword>
<dbReference type="Pfam" id="PF00512">
    <property type="entry name" value="HisKA"/>
    <property type="match status" value="1"/>
</dbReference>
<evidence type="ECO:0000256" key="7">
    <source>
        <dbReference type="ARBA" id="ARBA00022741"/>
    </source>
</evidence>
<dbReference type="GO" id="GO:0009927">
    <property type="term" value="F:histidine phosphotransfer kinase activity"/>
    <property type="evidence" value="ECO:0007669"/>
    <property type="project" value="TreeGrafter"/>
</dbReference>
<dbReference type="Gene3D" id="3.30.565.10">
    <property type="entry name" value="Histidine kinase-like ATPase, C-terminal domain"/>
    <property type="match status" value="1"/>
</dbReference>
<dbReference type="InterPro" id="IPR036890">
    <property type="entry name" value="HATPase_C_sf"/>
</dbReference>
<evidence type="ECO:0000256" key="6">
    <source>
        <dbReference type="ARBA" id="ARBA00022679"/>
    </source>
</evidence>
<evidence type="ECO:0000313" key="14">
    <source>
        <dbReference type="Proteomes" id="UP000066529"/>
    </source>
</evidence>
<gene>
    <name evidence="13" type="ORF">MSTHT_1550</name>
</gene>
<dbReference type="SUPFAM" id="SSF55874">
    <property type="entry name" value="ATPase domain of HSP90 chaperone/DNA topoisomerase II/histidine kinase"/>
    <property type="match status" value="1"/>
</dbReference>
<dbReference type="CDD" id="cd00082">
    <property type="entry name" value="HisKA"/>
    <property type="match status" value="1"/>
</dbReference>
<evidence type="ECO:0000256" key="2">
    <source>
        <dbReference type="ARBA" id="ARBA00004236"/>
    </source>
</evidence>
<reference evidence="13 14" key="1">
    <citation type="submission" date="2014-07" db="EMBL/GenBank/DDBJ databases">
        <title>Methanogenic archaea and the global carbon cycle.</title>
        <authorList>
            <person name="Henriksen J.R."/>
            <person name="Luke J."/>
            <person name="Reinhart S."/>
            <person name="Benedict M.N."/>
            <person name="Youngblut N.D."/>
            <person name="Metcalf M.E."/>
            <person name="Whitaker R.J."/>
            <person name="Metcalf W.W."/>
        </authorList>
    </citation>
    <scope>NUCLEOTIDE SEQUENCE [LARGE SCALE GENOMIC DNA]</scope>
    <source>
        <strain evidence="14">ATCC 43570 / DSM 1825 / OCM 12 / VKM B-1830 / TM-1</strain>
    </source>
</reference>
<dbReference type="PANTHER" id="PTHR43047:SF72">
    <property type="entry name" value="OSMOSENSING HISTIDINE PROTEIN KINASE SLN1"/>
    <property type="match status" value="1"/>
</dbReference>
<evidence type="ECO:0000256" key="1">
    <source>
        <dbReference type="ARBA" id="ARBA00000085"/>
    </source>
</evidence>
<dbReference type="AlphaFoldDB" id="A0A0E3NCE4"/>
<evidence type="ECO:0000313" key="13">
    <source>
        <dbReference type="EMBL" id="AKB13308.1"/>
    </source>
</evidence>
<dbReference type="Proteomes" id="UP000066529">
    <property type="component" value="Chromosome"/>
</dbReference>
<dbReference type="Pfam" id="PF14417">
    <property type="entry name" value="MEDS"/>
    <property type="match status" value="1"/>
</dbReference>
<keyword evidence="5" id="KW-0597">Phosphoprotein</keyword>
<keyword evidence="10" id="KW-0902">Two-component regulatory system</keyword>
<dbReference type="SUPFAM" id="SSF47384">
    <property type="entry name" value="Homodimeric domain of signal transducing histidine kinase"/>
    <property type="match status" value="1"/>
</dbReference>
<proteinExistence type="predicted"/>
<dbReference type="EC" id="2.7.13.3" evidence="3"/>
<dbReference type="GeneID" id="41603097"/>
<organism evidence="13 14">
    <name type="scientific">Methanosarcina thermophila (strain ATCC 43570 / DSM 1825 / OCM 12 / VKM B-1830 / TM-1)</name>
    <dbReference type="NCBI Taxonomy" id="523844"/>
    <lineage>
        <taxon>Archaea</taxon>
        <taxon>Methanobacteriati</taxon>
        <taxon>Methanobacteriota</taxon>
        <taxon>Stenosarchaea group</taxon>
        <taxon>Methanomicrobia</taxon>
        <taxon>Methanosarcinales</taxon>
        <taxon>Methanosarcinaceae</taxon>
        <taxon>Methanosarcina</taxon>
    </lineage>
</organism>
<evidence type="ECO:0000256" key="10">
    <source>
        <dbReference type="ARBA" id="ARBA00023012"/>
    </source>
</evidence>
<evidence type="ECO:0000256" key="5">
    <source>
        <dbReference type="ARBA" id="ARBA00022553"/>
    </source>
</evidence>
<keyword evidence="8 13" id="KW-0418">Kinase</keyword>
<keyword evidence="9" id="KW-0067">ATP-binding</keyword>
<dbReference type="InterPro" id="IPR004358">
    <property type="entry name" value="Sig_transdc_His_kin-like_C"/>
</dbReference>
<accession>A0A0E3NCE4</accession>
<dbReference type="GO" id="GO:0005886">
    <property type="term" value="C:plasma membrane"/>
    <property type="evidence" value="ECO:0007669"/>
    <property type="project" value="UniProtKB-SubCell"/>
</dbReference>
<dbReference type="FunFam" id="3.30.565.10:FF:000023">
    <property type="entry name" value="PAS domain-containing sensor histidine kinase"/>
    <property type="match status" value="1"/>
</dbReference>
<dbReference type="PATRIC" id="fig|523844.20.peg.1931"/>
<sequence length="451" mass="50329">MRKNIVENPRLFSNSPQSSQISAIYKDIEELTELLVAYFKEGIEGGEYCLWISPDKLTADSVKHEFEKAGLCVEHSLASSQLDILPEHPFLEDLTLFASAVKELTKNGYKKTLSGGFSGFRTNFDFKGYGDLLKPYLETCEKAVKTAAFENNKRLTLLCTLPLEELSGKSLLEIMEENNVFAKRKGKWKLLNEPEGKIELEDIFLKAGKDIEATNWTKNGLIMNMSHELRTPLNSVIGFSDLLLEGAFGSLNTRQSKYVGNILISGKNLLEIINNLLDISKLEAGERSLYYENVDIASLIGEVRMSLLSLASNKKISMEVKVDASLENIRADRIKLRQILYNLINNAIKFTPEKGRVTVSARKNEGMLEIKVSDSGIGVSKEDYEKIFMPFIQADSSAGYDPSAGYGGTGLGLYIAKNYIELHGGKIWVESEVGKGSTFIFTLPLDKKERI</sequence>
<dbReference type="PRINTS" id="PR00344">
    <property type="entry name" value="BCTRLSENSOR"/>
</dbReference>
<dbReference type="InterPro" id="IPR036097">
    <property type="entry name" value="HisK_dim/P_sf"/>
</dbReference>
<dbReference type="GO" id="GO:0005524">
    <property type="term" value="F:ATP binding"/>
    <property type="evidence" value="ECO:0007669"/>
    <property type="project" value="UniProtKB-KW"/>
</dbReference>
<dbReference type="PANTHER" id="PTHR43047">
    <property type="entry name" value="TWO-COMPONENT HISTIDINE PROTEIN KINASE"/>
    <property type="match status" value="1"/>
</dbReference>
<keyword evidence="4" id="KW-1003">Cell membrane</keyword>
<name>A0A0E3NCE4_METTT</name>
<evidence type="ECO:0000256" key="3">
    <source>
        <dbReference type="ARBA" id="ARBA00012438"/>
    </source>
</evidence>
<dbReference type="EMBL" id="CP009501">
    <property type="protein sequence ID" value="AKB13308.1"/>
    <property type="molecule type" value="Genomic_DNA"/>
</dbReference>
<dbReference type="InterPro" id="IPR003594">
    <property type="entry name" value="HATPase_dom"/>
</dbReference>
<dbReference type="Pfam" id="PF02518">
    <property type="entry name" value="HATPase_c"/>
    <property type="match status" value="1"/>
</dbReference>
<dbReference type="SMART" id="SM00387">
    <property type="entry name" value="HATPase_c"/>
    <property type="match status" value="1"/>
</dbReference>
<dbReference type="GO" id="GO:0000155">
    <property type="term" value="F:phosphorelay sensor kinase activity"/>
    <property type="evidence" value="ECO:0007669"/>
    <property type="project" value="InterPro"/>
</dbReference>
<dbReference type="SMART" id="SM00388">
    <property type="entry name" value="HisKA"/>
    <property type="match status" value="1"/>
</dbReference>
<comment type="catalytic activity">
    <reaction evidence="1">
        <text>ATP + protein L-histidine = ADP + protein N-phospho-L-histidine.</text>
        <dbReference type="EC" id="2.7.13.3"/>
    </reaction>
</comment>
<dbReference type="InterPro" id="IPR025847">
    <property type="entry name" value="MEDS_domain"/>
</dbReference>
<evidence type="ECO:0000256" key="9">
    <source>
        <dbReference type="ARBA" id="ARBA00022840"/>
    </source>
</evidence>
<keyword evidence="11" id="KW-0472">Membrane</keyword>
<protein>
    <recommendedName>
        <fullName evidence="3">histidine kinase</fullName>
        <ecNumber evidence="3">2.7.13.3</ecNumber>
    </recommendedName>
</protein>
<feature type="domain" description="Histidine kinase" evidence="12">
    <location>
        <begin position="224"/>
        <end position="447"/>
    </location>
</feature>
<dbReference type="STRING" id="523844.MSTHT_1550"/>
<evidence type="ECO:0000256" key="11">
    <source>
        <dbReference type="ARBA" id="ARBA00023136"/>
    </source>
</evidence>
<dbReference type="InterPro" id="IPR005467">
    <property type="entry name" value="His_kinase_dom"/>
</dbReference>
<dbReference type="PROSITE" id="PS50109">
    <property type="entry name" value="HIS_KIN"/>
    <property type="match status" value="1"/>
</dbReference>
<dbReference type="InterPro" id="IPR003661">
    <property type="entry name" value="HisK_dim/P_dom"/>
</dbReference>
<dbReference type="Gene3D" id="1.10.287.130">
    <property type="match status" value="1"/>
</dbReference>
<dbReference type="KEGG" id="mthr:MSTHT_1550"/>
<evidence type="ECO:0000256" key="4">
    <source>
        <dbReference type="ARBA" id="ARBA00022475"/>
    </source>
</evidence>
<dbReference type="HOGENOM" id="CLU_000445_89_2_2"/>
<evidence type="ECO:0000256" key="8">
    <source>
        <dbReference type="ARBA" id="ARBA00022777"/>
    </source>
</evidence>